<dbReference type="InterPro" id="IPR052445">
    <property type="entry name" value="ZnF-G_patch_domain"/>
</dbReference>
<feature type="compositionally biased region" description="Basic and acidic residues" evidence="4">
    <location>
        <begin position="154"/>
        <end position="170"/>
    </location>
</feature>
<dbReference type="GO" id="GO:0008270">
    <property type="term" value="F:zinc ion binding"/>
    <property type="evidence" value="ECO:0007669"/>
    <property type="project" value="UniProtKB-KW"/>
</dbReference>
<feature type="compositionally biased region" description="Basic residues" evidence="4">
    <location>
        <begin position="804"/>
        <end position="825"/>
    </location>
</feature>
<feature type="compositionally biased region" description="Pro residues" evidence="4">
    <location>
        <begin position="1025"/>
        <end position="1043"/>
    </location>
</feature>
<feature type="compositionally biased region" description="Basic and acidic residues" evidence="4">
    <location>
        <begin position="296"/>
        <end position="322"/>
    </location>
</feature>
<dbReference type="PANTHER" id="PTHR17614:SF14">
    <property type="entry name" value="G PATCH DOMAIN-CONTAINING PROTEIN 8-LIKE ISOFORM X5"/>
    <property type="match status" value="1"/>
</dbReference>
<comment type="caution">
    <text evidence="5">The sequence shown here is derived from an EMBL/GenBank/DDBJ whole genome shotgun (WGS) entry which is preliminary data.</text>
</comment>
<dbReference type="Proteomes" id="UP000828390">
    <property type="component" value="Unassembled WGS sequence"/>
</dbReference>
<name>A0A9D4BQC1_DREPO</name>
<feature type="compositionally biased region" description="Basic residues" evidence="4">
    <location>
        <begin position="330"/>
        <end position="340"/>
    </location>
</feature>
<feature type="compositionally biased region" description="Basic residues" evidence="4">
    <location>
        <begin position="360"/>
        <end position="370"/>
    </location>
</feature>
<feature type="compositionally biased region" description="Basic residues" evidence="4">
    <location>
        <begin position="439"/>
        <end position="453"/>
    </location>
</feature>
<feature type="compositionally biased region" description="Basic residues" evidence="4">
    <location>
        <begin position="745"/>
        <end position="755"/>
    </location>
</feature>
<feature type="region of interest" description="Disordered" evidence="4">
    <location>
        <begin position="245"/>
        <end position="563"/>
    </location>
</feature>
<feature type="compositionally biased region" description="Basic and acidic residues" evidence="4">
    <location>
        <begin position="925"/>
        <end position="934"/>
    </location>
</feature>
<evidence type="ECO:0000256" key="2">
    <source>
        <dbReference type="ARBA" id="ARBA00022771"/>
    </source>
</evidence>
<feature type="compositionally biased region" description="Basic residues" evidence="4">
    <location>
        <begin position="775"/>
        <end position="792"/>
    </location>
</feature>
<feature type="compositionally biased region" description="Basic residues" evidence="4">
    <location>
        <begin position="1121"/>
        <end position="1133"/>
    </location>
</feature>
<feature type="compositionally biased region" description="Basic residues" evidence="4">
    <location>
        <begin position="281"/>
        <end position="295"/>
    </location>
</feature>
<sequence>MESFHCKNIHLFCVEKKAMDIIFVLMHAHDETALLFLHVAVETSPGCCHGNTGWCGTACDRLFQAIKADLLEGRGATALPLTQRTDKKSPGHDGKSTKVNFTFTKKISGRLTNAQTFIRDTRAAPVEIRILQPENSEQVESRVEEPDPSPESDTCNKDEAEEEKSEKVGESVHVVVSRPAVMSSFVKVQSKDDNGKVLDWPKEMIKYTQTEPKVMFSCNPLAFDFSQLFGVKSKKSSGHAEQVCTQSVDSKFDTEQASKEESALEHTVADGADKLSEEKKKSHRKKKKKKHKKNKESKAEVKEDGKEAGKDDGKEECNKMEADDAVSSGSKKKKRKHKKKEDKDVENKDEKSAEGDDKEKKRHKKSKRKSKTEEPEGEKVEGEDADKKPKKRKKKHSKKKKRKHNEIDGEKSDKEAQQESKEKNESDSDKDSDDEKGKENKKKRKKRRKHKKKGNNENYSSENETNDISTDAIDTATIQANAKRKVPGVDSDHENDKIVAKLQALNRTKAAQKQAPSNTNVQKKIKKEPSDVSEKKTPSDRKRVNSESSVNEATPVKKTKVTPKNIVKDTLLLTSTAHVSAEVKVEKEESWSHIETQTNDNVKSKWDTSDSDADNALDDTLKKDKSLKKRIPNKTVKGPPINEIKNSRVHVKTEVDSKKGQTTSSQRSNFSIGSGSKLLVLKTVGKAIKSPASSRSRSHSRRSYSRSGSSSRSRSRSYSSSSYYSDDSRKSRRRRHSRSYSSSHSRSHSYHRHSRSYSYTDSEYSRSRSYSSSRSRSRSHRRRSRSYSRSHSRSYSTSSYSSRSRSRGRSYGRKRKHKRRNRQRPRSLSVSPVENIVAKKVKELEQPKEKDTKVDPADIPLPDLSGKKEDETSEAKLLKLKEKKRRTDVGETVAKLVENLPENIPLPFSEGDVKTVSSDSLPHGSPKEAPKETDSGFIGPKMPAPPPPPPMGRGFGPNHGPPGPIRPYGPGQWDEWGYHGWDGPPGPWDGPGPGPRPYRGMRPPFGDPRMYGPRRGPHPFMNRPRGPPPPYGMGPRYPGPHVPYPEYMDYDYDPQYAQEKAHEEAKEESKTPPPLPKEPPKSSTPKPPLPKKKEKKEPEQNPDIVIPPEQAEQYKYLQKQAQKHARRQQRRQAKRDLGEPDDDSTSSESEPEEQQVVAVEALEEANLDELQAQMVIPQMVLAQPQPASSPSGAYILVSGGQQYLVHNRPMMQAAMPIQAGQPVIAAAQGGMMATAHAAALGAQPAHLLQGLPAHMFATPAHLGGGAQMMMTSASLQQLQQMQQFHQLQQIHQAQQVQAQAQAIHAHNQAVAMAAAQQGPIIVGNQILVPRLSVRPAI</sequence>
<evidence type="ECO:0000256" key="1">
    <source>
        <dbReference type="ARBA" id="ARBA00022723"/>
    </source>
</evidence>
<feature type="compositionally biased region" description="Basic and acidic residues" evidence="4">
    <location>
        <begin position="1059"/>
        <end position="1070"/>
    </location>
</feature>
<evidence type="ECO:0000313" key="5">
    <source>
        <dbReference type="EMBL" id="KAH3703216.1"/>
    </source>
</evidence>
<reference evidence="5" key="2">
    <citation type="submission" date="2020-11" db="EMBL/GenBank/DDBJ databases">
        <authorList>
            <person name="McCartney M.A."/>
            <person name="Auch B."/>
            <person name="Kono T."/>
            <person name="Mallez S."/>
            <person name="Becker A."/>
            <person name="Gohl D.M."/>
            <person name="Silverstein K.A.T."/>
            <person name="Koren S."/>
            <person name="Bechman K.B."/>
            <person name="Herman A."/>
            <person name="Abrahante J.E."/>
            <person name="Garbe J."/>
        </authorList>
    </citation>
    <scope>NUCLEOTIDE SEQUENCE</scope>
    <source>
        <strain evidence="5">Duluth1</strain>
        <tissue evidence="5">Whole animal</tissue>
    </source>
</reference>
<feature type="compositionally biased region" description="Pro residues" evidence="4">
    <location>
        <begin position="984"/>
        <end position="996"/>
    </location>
</feature>
<evidence type="ECO:0000256" key="3">
    <source>
        <dbReference type="ARBA" id="ARBA00022833"/>
    </source>
</evidence>
<protein>
    <submittedName>
        <fullName evidence="5">Uncharacterized protein</fullName>
    </submittedName>
</protein>
<accession>A0A9D4BQC1</accession>
<feature type="compositionally biased region" description="Pro residues" evidence="4">
    <location>
        <begin position="942"/>
        <end position="951"/>
    </location>
</feature>
<keyword evidence="1" id="KW-0479">Metal-binding</keyword>
<feature type="region of interest" description="Disordered" evidence="4">
    <location>
        <begin position="903"/>
        <end position="1155"/>
    </location>
</feature>
<feature type="compositionally biased region" description="Low complexity" evidence="4">
    <location>
        <begin position="705"/>
        <end position="725"/>
    </location>
</feature>
<feature type="compositionally biased region" description="Basic and acidic residues" evidence="4">
    <location>
        <begin position="405"/>
        <end position="438"/>
    </location>
</feature>
<feature type="compositionally biased region" description="Basic and acidic residues" evidence="4">
    <location>
        <begin position="527"/>
        <end position="545"/>
    </location>
</feature>
<feature type="region of interest" description="Disordered" evidence="4">
    <location>
        <begin position="129"/>
        <end position="170"/>
    </location>
</feature>
<dbReference type="EMBL" id="JAIWYP010000015">
    <property type="protein sequence ID" value="KAH3703216.1"/>
    <property type="molecule type" value="Genomic_DNA"/>
</dbReference>
<feature type="region of interest" description="Disordered" evidence="4">
    <location>
        <begin position="582"/>
        <end position="873"/>
    </location>
</feature>
<feature type="compositionally biased region" description="Basic residues" evidence="4">
    <location>
        <begin position="388"/>
        <end position="404"/>
    </location>
</feature>
<evidence type="ECO:0000256" key="4">
    <source>
        <dbReference type="SAM" id="MobiDB-lite"/>
    </source>
</evidence>
<gene>
    <name evidence="5" type="ORF">DPMN_078247</name>
</gene>
<proteinExistence type="predicted"/>
<evidence type="ECO:0000313" key="6">
    <source>
        <dbReference type="Proteomes" id="UP000828390"/>
    </source>
</evidence>
<feature type="compositionally biased region" description="Low complexity" evidence="4">
    <location>
        <begin position="793"/>
        <end position="803"/>
    </location>
</feature>
<keyword evidence="2" id="KW-0863">Zinc-finger</keyword>
<feature type="compositionally biased region" description="Low complexity" evidence="4">
    <location>
        <begin position="756"/>
        <end position="774"/>
    </location>
</feature>
<feature type="compositionally biased region" description="Polar residues" evidence="4">
    <location>
        <begin position="505"/>
        <end position="522"/>
    </location>
</feature>
<feature type="compositionally biased region" description="Basic and acidic residues" evidence="4">
    <location>
        <begin position="490"/>
        <end position="499"/>
    </location>
</feature>
<dbReference type="GO" id="GO:0005634">
    <property type="term" value="C:nucleus"/>
    <property type="evidence" value="ECO:0007669"/>
    <property type="project" value="TreeGrafter"/>
</dbReference>
<organism evidence="5 6">
    <name type="scientific">Dreissena polymorpha</name>
    <name type="common">Zebra mussel</name>
    <name type="synonym">Mytilus polymorpha</name>
    <dbReference type="NCBI Taxonomy" id="45954"/>
    <lineage>
        <taxon>Eukaryota</taxon>
        <taxon>Metazoa</taxon>
        <taxon>Spiralia</taxon>
        <taxon>Lophotrochozoa</taxon>
        <taxon>Mollusca</taxon>
        <taxon>Bivalvia</taxon>
        <taxon>Autobranchia</taxon>
        <taxon>Heteroconchia</taxon>
        <taxon>Euheterodonta</taxon>
        <taxon>Imparidentia</taxon>
        <taxon>Neoheterodontei</taxon>
        <taxon>Myida</taxon>
        <taxon>Dreissenoidea</taxon>
        <taxon>Dreissenidae</taxon>
        <taxon>Dreissena</taxon>
    </lineage>
</organism>
<keyword evidence="3" id="KW-0862">Zinc</keyword>
<keyword evidence="6" id="KW-1185">Reference proteome</keyword>
<feature type="compositionally biased region" description="Basic and acidic residues" evidence="4">
    <location>
        <begin position="341"/>
        <end position="359"/>
    </location>
</feature>
<feature type="compositionally biased region" description="Basic and acidic residues" evidence="4">
    <location>
        <begin position="371"/>
        <end position="387"/>
    </location>
</feature>
<feature type="compositionally biased region" description="Basic and acidic residues" evidence="4">
    <location>
        <begin position="582"/>
        <end position="592"/>
    </location>
</feature>
<feature type="compositionally biased region" description="Basic and acidic residues" evidence="4">
    <location>
        <begin position="840"/>
        <end position="856"/>
    </location>
</feature>
<reference evidence="5" key="1">
    <citation type="journal article" date="2019" name="bioRxiv">
        <title>The Genome of the Zebra Mussel, Dreissena polymorpha: A Resource for Invasive Species Research.</title>
        <authorList>
            <person name="McCartney M.A."/>
            <person name="Auch B."/>
            <person name="Kono T."/>
            <person name="Mallez S."/>
            <person name="Zhang Y."/>
            <person name="Obille A."/>
            <person name="Becker A."/>
            <person name="Abrahante J.E."/>
            <person name="Garbe J."/>
            <person name="Badalamenti J.P."/>
            <person name="Herman A."/>
            <person name="Mangelson H."/>
            <person name="Liachko I."/>
            <person name="Sullivan S."/>
            <person name="Sone E.D."/>
            <person name="Koren S."/>
            <person name="Silverstein K.A.T."/>
            <person name="Beckman K.B."/>
            <person name="Gohl D.M."/>
        </authorList>
    </citation>
    <scope>NUCLEOTIDE SEQUENCE</scope>
    <source>
        <strain evidence="5">Duluth1</strain>
        <tissue evidence="5">Whole animal</tissue>
    </source>
</reference>
<feature type="compositionally biased region" description="Polar residues" evidence="4">
    <location>
        <begin position="660"/>
        <end position="674"/>
    </location>
</feature>
<feature type="compositionally biased region" description="Acidic residues" evidence="4">
    <location>
        <begin position="1139"/>
        <end position="1153"/>
    </location>
</feature>
<dbReference type="PANTHER" id="PTHR17614">
    <property type="entry name" value="ZINC FINGER-CONTAINING"/>
    <property type="match status" value="1"/>
</dbReference>
<feature type="compositionally biased region" description="Basic and acidic residues" evidence="4">
    <location>
        <begin position="250"/>
        <end position="280"/>
    </location>
</feature>